<evidence type="ECO:0000313" key="3">
    <source>
        <dbReference type="Proteomes" id="UP001500842"/>
    </source>
</evidence>
<dbReference type="PANTHER" id="PTHR30121">
    <property type="entry name" value="UNCHARACTERIZED PROTEIN YJGR-RELATED"/>
    <property type="match status" value="1"/>
</dbReference>
<feature type="compositionally biased region" description="Basic and acidic residues" evidence="1">
    <location>
        <begin position="1"/>
        <end position="15"/>
    </location>
</feature>
<dbReference type="InterPro" id="IPR027417">
    <property type="entry name" value="P-loop_NTPase"/>
</dbReference>
<proteinExistence type="predicted"/>
<feature type="compositionally biased region" description="Polar residues" evidence="1">
    <location>
        <begin position="225"/>
        <end position="234"/>
    </location>
</feature>
<feature type="region of interest" description="Disordered" evidence="1">
    <location>
        <begin position="753"/>
        <end position="801"/>
    </location>
</feature>
<dbReference type="Pfam" id="PF02534">
    <property type="entry name" value="T4SS-DNA_transf"/>
    <property type="match status" value="1"/>
</dbReference>
<dbReference type="InterPro" id="IPR051162">
    <property type="entry name" value="T4SS_component"/>
</dbReference>
<feature type="region of interest" description="Disordered" evidence="1">
    <location>
        <begin position="1"/>
        <end position="29"/>
    </location>
</feature>
<comment type="caution">
    <text evidence="2">The sequence shown here is derived from an EMBL/GenBank/DDBJ whole genome shotgun (WGS) entry which is preliminary data.</text>
</comment>
<accession>A0ABN2A0D5</accession>
<dbReference type="SUPFAM" id="SSF52540">
    <property type="entry name" value="P-loop containing nucleoside triphosphate hydrolases"/>
    <property type="match status" value="1"/>
</dbReference>
<dbReference type="Gene3D" id="3.40.50.300">
    <property type="entry name" value="P-loop containing nucleotide triphosphate hydrolases"/>
    <property type="match status" value="2"/>
</dbReference>
<feature type="compositionally biased region" description="Low complexity" evidence="1">
    <location>
        <begin position="758"/>
        <end position="773"/>
    </location>
</feature>
<gene>
    <name evidence="2" type="ORF">GCM10009788_11110</name>
</gene>
<dbReference type="Proteomes" id="UP001500842">
    <property type="component" value="Unassembled WGS sequence"/>
</dbReference>
<dbReference type="EMBL" id="BAAAOR010000007">
    <property type="protein sequence ID" value="GAA1508628.1"/>
    <property type="molecule type" value="Genomic_DNA"/>
</dbReference>
<reference evidence="2 3" key="1">
    <citation type="journal article" date="2019" name="Int. J. Syst. Evol. Microbiol.">
        <title>The Global Catalogue of Microorganisms (GCM) 10K type strain sequencing project: providing services to taxonomists for standard genome sequencing and annotation.</title>
        <authorList>
            <consortium name="The Broad Institute Genomics Platform"/>
            <consortium name="The Broad Institute Genome Sequencing Center for Infectious Disease"/>
            <person name="Wu L."/>
            <person name="Ma J."/>
        </authorList>
    </citation>
    <scope>NUCLEOTIDE SEQUENCE [LARGE SCALE GENOMIC DNA]</scope>
    <source>
        <strain evidence="2 3">JCM 14942</strain>
    </source>
</reference>
<protein>
    <submittedName>
        <fullName evidence="2">Uncharacterized protein</fullName>
    </submittedName>
</protein>
<feature type="region of interest" description="Disordered" evidence="1">
    <location>
        <begin position="225"/>
        <end position="249"/>
    </location>
</feature>
<dbReference type="PANTHER" id="PTHR30121:SF6">
    <property type="entry name" value="SLR6007 PROTEIN"/>
    <property type="match status" value="1"/>
</dbReference>
<evidence type="ECO:0000256" key="1">
    <source>
        <dbReference type="SAM" id="MobiDB-lite"/>
    </source>
</evidence>
<keyword evidence="3" id="KW-1185">Reference proteome</keyword>
<organism evidence="2 3">
    <name type="scientific">Nocardioides humi</name>
    <dbReference type="NCBI Taxonomy" id="449461"/>
    <lineage>
        <taxon>Bacteria</taxon>
        <taxon>Bacillati</taxon>
        <taxon>Actinomycetota</taxon>
        <taxon>Actinomycetes</taxon>
        <taxon>Propionibacteriales</taxon>
        <taxon>Nocardioidaceae</taxon>
        <taxon>Nocardioides</taxon>
    </lineage>
</organism>
<dbReference type="InterPro" id="IPR003688">
    <property type="entry name" value="TraG/VirD4"/>
</dbReference>
<evidence type="ECO:0000313" key="2">
    <source>
        <dbReference type="EMBL" id="GAA1508628.1"/>
    </source>
</evidence>
<sequence length="801" mass="85831">MGKSGGRSEDGRDVMAGRSDPQSLPRGGGKVVFARIYPPRPLPPAALEQVLVRLASDATSAPVVFEVRSRADAHGSSQVSYWIGTTPPHLRWLRRTLHDLLPGLLVDAEPLEARRPVTTAARVKVRPRGLALAVERPEAISTAILSALNQQLYAGEELVLQLVFGPRRAPRHVRGKLADPGQPWWTLPTTGVRDAPAAVVRQHSQRALQAGMATCIRLGAITSTTDNSQYPEQQDGQHTEQHDGPQSSRRHRLLVGLLAGISVAKAPNTYLSLVRDSNQRLDQAQPPRSWDFAPAAAELVGLMAWPLGDGELPGLPSLHPKLLPVSSRLRTADGSSRSLGVSNVPGDAKPIPLTAADGLFHLIATGPTGAGKSTALLHLIGDDVHAGRAVVVIDPKWQLVRDVTERTVPEHRLGDVVVLDPREEQVPGFNPLDIGAGTDGRDPDVVVDGLLAVFAAVFAEGWGPRTQDITHAGLLTLARAGVRQGAKGRDPYTLLDLPRLFTDSSFRRTVVGHVTTDPALGPFWAAWEALSPQAQSAALAAPSNKWRQYLMRPAVRRILGQPRPAFRLRDVFKEKKILLVALNEGLIGPITAQLLGGLIVAEMWAATLERAAEPHPEKHPASVWVDEVQNYLHLPTSLDDALNASRSMGVSWNLAHQFRAQMPAGMLAAVDSNARTKLVFRPGDPKDAAAYARMAPELDALDFLALGKHEAYATVVAGGEQQQWCSLKTLPPPEPTGLGDRIREAARQRYGSQLVPDSAAGGTANNAPADAGDGASGGSDRPSTAENGPAVVGRKRRRPAS</sequence>
<name>A0ABN2A0D5_9ACTN</name>